<sequence>MTSKPESSSVGNYISGANFIEFSGVKVVTPSGNVLVDDLTLRVELGSNLLITGLQIDLIFRDFSIHILSLDNFLIQVLFLEIFEAQDDKSVVIVEHSCAGRVWPLISSTFSNSTIAVLKLELAGDGEEAGQVDSCEFCSSRSSFFLLSNGPEVQTITFGNRMGCKVKTLFQTWS</sequence>
<dbReference type="HOGENOM" id="CLU_1542280_0_0_1"/>
<keyword evidence="2" id="KW-1185">Reference proteome</keyword>
<reference evidence="2" key="2">
    <citation type="submission" date="2013-12" db="EMBL/GenBank/DDBJ databases">
        <authorList>
            <person name="Yu Y."/>
            <person name="Lee S."/>
            <person name="de Baynast K."/>
            <person name="Wissotski M."/>
            <person name="Liu L."/>
            <person name="Talag J."/>
            <person name="Goicoechea J."/>
            <person name="Angelova A."/>
            <person name="Jetty R."/>
            <person name="Kudrna D."/>
            <person name="Golser W."/>
            <person name="Rivera L."/>
            <person name="Zhang J."/>
            <person name="Wing R."/>
        </authorList>
    </citation>
    <scope>NUCLEOTIDE SEQUENCE</scope>
</reference>
<dbReference type="STRING" id="77586.A0A0D9UYH2"/>
<dbReference type="Gramene" id="LPERR01G07400.1">
    <property type="protein sequence ID" value="LPERR01G07400.1"/>
    <property type="gene ID" value="LPERR01G07400"/>
</dbReference>
<dbReference type="AlphaFoldDB" id="A0A0D9UYH2"/>
<protein>
    <submittedName>
        <fullName evidence="1">Uncharacterized protein</fullName>
    </submittedName>
</protein>
<accession>A0A0D9UYH2</accession>
<proteinExistence type="predicted"/>
<evidence type="ECO:0000313" key="1">
    <source>
        <dbReference type="EnsemblPlants" id="LPERR01G07400.1"/>
    </source>
</evidence>
<name>A0A0D9UYH2_9ORYZ</name>
<dbReference type="EnsemblPlants" id="LPERR01G07400.1">
    <property type="protein sequence ID" value="LPERR01G07400.1"/>
    <property type="gene ID" value="LPERR01G07400"/>
</dbReference>
<dbReference type="Proteomes" id="UP000032180">
    <property type="component" value="Chromosome 1"/>
</dbReference>
<evidence type="ECO:0000313" key="2">
    <source>
        <dbReference type="Proteomes" id="UP000032180"/>
    </source>
</evidence>
<dbReference type="eggNOG" id="KOG0060">
    <property type="taxonomic scope" value="Eukaryota"/>
</dbReference>
<reference evidence="1" key="3">
    <citation type="submission" date="2015-04" db="UniProtKB">
        <authorList>
            <consortium name="EnsemblPlants"/>
        </authorList>
    </citation>
    <scope>IDENTIFICATION</scope>
</reference>
<reference evidence="1 2" key="1">
    <citation type="submission" date="2012-08" db="EMBL/GenBank/DDBJ databases">
        <title>Oryza genome evolution.</title>
        <authorList>
            <person name="Wing R.A."/>
        </authorList>
    </citation>
    <scope>NUCLEOTIDE SEQUENCE</scope>
</reference>
<organism evidence="1 2">
    <name type="scientific">Leersia perrieri</name>
    <dbReference type="NCBI Taxonomy" id="77586"/>
    <lineage>
        <taxon>Eukaryota</taxon>
        <taxon>Viridiplantae</taxon>
        <taxon>Streptophyta</taxon>
        <taxon>Embryophyta</taxon>
        <taxon>Tracheophyta</taxon>
        <taxon>Spermatophyta</taxon>
        <taxon>Magnoliopsida</taxon>
        <taxon>Liliopsida</taxon>
        <taxon>Poales</taxon>
        <taxon>Poaceae</taxon>
        <taxon>BOP clade</taxon>
        <taxon>Oryzoideae</taxon>
        <taxon>Oryzeae</taxon>
        <taxon>Oryzinae</taxon>
        <taxon>Leersia</taxon>
    </lineage>
</organism>